<dbReference type="Proteomes" id="UP000185990">
    <property type="component" value="Unassembled WGS sequence"/>
</dbReference>
<accession>A0A853ZTA8</accession>
<evidence type="ECO:0000313" key="2">
    <source>
        <dbReference type="EMBL" id="OKA25992.1"/>
    </source>
</evidence>
<comment type="caution">
    <text evidence="2">The sequence shown here is derived from an EMBL/GenBank/DDBJ whole genome shotgun (WGS) entry which is preliminary data.</text>
</comment>
<reference evidence="2 3" key="1">
    <citation type="submission" date="2016-11" db="EMBL/GenBank/DDBJ databases">
        <title>Draft genome of Pseudomonas versuta A4R1.12.</title>
        <authorList>
            <person name="See-Too W.-S."/>
        </authorList>
    </citation>
    <scope>NUCLEOTIDE SEQUENCE [LARGE SCALE GENOMIC DNA]</scope>
    <source>
        <strain evidence="2 3">A4R1.12</strain>
    </source>
</reference>
<dbReference type="AlphaFoldDB" id="A0A853ZTA8"/>
<evidence type="ECO:0000313" key="3">
    <source>
        <dbReference type="Proteomes" id="UP000185990"/>
    </source>
</evidence>
<evidence type="ECO:0008006" key="4">
    <source>
        <dbReference type="Google" id="ProtNLM"/>
    </source>
</evidence>
<keyword evidence="1" id="KW-0472">Membrane</keyword>
<feature type="transmembrane region" description="Helical" evidence="1">
    <location>
        <begin position="30"/>
        <end position="49"/>
    </location>
</feature>
<gene>
    <name evidence="2" type="ORF">BOH74_07185</name>
</gene>
<proteinExistence type="predicted"/>
<evidence type="ECO:0000256" key="1">
    <source>
        <dbReference type="SAM" id="Phobius"/>
    </source>
</evidence>
<keyword evidence="1" id="KW-1133">Transmembrane helix</keyword>
<keyword evidence="1" id="KW-0812">Transmembrane</keyword>
<protein>
    <recommendedName>
        <fullName evidence="4">YceK/YidQ family lipoprotein</fullName>
    </recommendedName>
</protein>
<dbReference type="RefSeq" id="WP_073509308.1">
    <property type="nucleotide sequence ID" value="NZ_MPJD01000014.1"/>
</dbReference>
<organism evidence="2 3">
    <name type="scientific">Pseudomonas versuta</name>
    <dbReference type="NCBI Taxonomy" id="1788301"/>
    <lineage>
        <taxon>Bacteria</taxon>
        <taxon>Pseudomonadati</taxon>
        <taxon>Pseudomonadota</taxon>
        <taxon>Gammaproteobacteria</taxon>
        <taxon>Pseudomonadales</taxon>
        <taxon>Pseudomonadaceae</taxon>
        <taxon>Pseudomonas</taxon>
    </lineage>
</organism>
<dbReference type="EMBL" id="MPJD01000014">
    <property type="protein sequence ID" value="OKA25992.1"/>
    <property type="molecule type" value="Genomic_DNA"/>
</dbReference>
<sequence>MSFTLATLDGQCARNKATLFRQEVYVLRRLFLIMLFGLVISTAGCGTLLERGEKSKIHSRSGHYYVGVQYDWRLLSFTSKGAYDYGSMLCYLSVVCPFVTLLSLPADFVVDTVMLYGDHQNKIVEERNYNKYLRSKYCLAEGVPDEAALKSMGLDVGFCLVVRN</sequence>
<name>A0A853ZTA8_9PSED</name>